<evidence type="ECO:0000256" key="1">
    <source>
        <dbReference type="SAM" id="MobiDB-lite"/>
    </source>
</evidence>
<keyword evidence="3" id="KW-1185">Reference proteome</keyword>
<protein>
    <submittedName>
        <fullName evidence="2">Uncharacterized protein</fullName>
    </submittedName>
</protein>
<feature type="region of interest" description="Disordered" evidence="1">
    <location>
        <begin position="1"/>
        <end position="32"/>
    </location>
</feature>
<dbReference type="Proteomes" id="UP001187192">
    <property type="component" value="Unassembled WGS sequence"/>
</dbReference>
<gene>
    <name evidence="2" type="ORF">TIFTF001_014024</name>
</gene>
<organism evidence="2 3">
    <name type="scientific">Ficus carica</name>
    <name type="common">Common fig</name>
    <dbReference type="NCBI Taxonomy" id="3494"/>
    <lineage>
        <taxon>Eukaryota</taxon>
        <taxon>Viridiplantae</taxon>
        <taxon>Streptophyta</taxon>
        <taxon>Embryophyta</taxon>
        <taxon>Tracheophyta</taxon>
        <taxon>Spermatophyta</taxon>
        <taxon>Magnoliopsida</taxon>
        <taxon>eudicotyledons</taxon>
        <taxon>Gunneridae</taxon>
        <taxon>Pentapetalae</taxon>
        <taxon>rosids</taxon>
        <taxon>fabids</taxon>
        <taxon>Rosales</taxon>
        <taxon>Moraceae</taxon>
        <taxon>Ficeae</taxon>
        <taxon>Ficus</taxon>
    </lineage>
</organism>
<name>A0AA88D581_FICCA</name>
<dbReference type="AlphaFoldDB" id="A0AA88D581"/>
<dbReference type="EMBL" id="BTGU01000019">
    <property type="protein sequence ID" value="GMN44815.1"/>
    <property type="molecule type" value="Genomic_DNA"/>
</dbReference>
<reference evidence="2" key="1">
    <citation type="submission" date="2023-07" db="EMBL/GenBank/DDBJ databases">
        <title>draft genome sequence of fig (Ficus carica).</title>
        <authorList>
            <person name="Takahashi T."/>
            <person name="Nishimura K."/>
        </authorList>
    </citation>
    <scope>NUCLEOTIDE SEQUENCE</scope>
</reference>
<accession>A0AA88D581</accession>
<feature type="compositionally biased region" description="Basic and acidic residues" evidence="1">
    <location>
        <begin position="8"/>
        <end position="18"/>
    </location>
</feature>
<sequence length="66" mass="7296">MLGGDSEQEGKDDGDRVPNNDFEQSGDEIQDVHMDEAHLNGLEYRKGKLPVFSDDDNNALVSDSND</sequence>
<proteinExistence type="predicted"/>
<comment type="caution">
    <text evidence="2">The sequence shown here is derived from an EMBL/GenBank/DDBJ whole genome shotgun (WGS) entry which is preliminary data.</text>
</comment>
<evidence type="ECO:0000313" key="3">
    <source>
        <dbReference type="Proteomes" id="UP001187192"/>
    </source>
</evidence>
<evidence type="ECO:0000313" key="2">
    <source>
        <dbReference type="EMBL" id="GMN44815.1"/>
    </source>
</evidence>